<dbReference type="SUPFAM" id="SSF48403">
    <property type="entry name" value="Ankyrin repeat"/>
    <property type="match status" value="1"/>
</dbReference>
<dbReference type="InterPro" id="IPR002110">
    <property type="entry name" value="Ankyrin_rpt"/>
</dbReference>
<dbReference type="PANTHER" id="PTHR47303:SF1">
    <property type="entry name" value="NF-KAPPA-B INHIBITOR BETA"/>
    <property type="match status" value="1"/>
</dbReference>
<dbReference type="SMART" id="SM00248">
    <property type="entry name" value="ANK"/>
    <property type="match status" value="3"/>
</dbReference>
<dbReference type="EMBL" id="CAKMRJ010004828">
    <property type="protein sequence ID" value="CAH1439428.1"/>
    <property type="molecule type" value="Genomic_DNA"/>
</dbReference>
<dbReference type="PANTHER" id="PTHR47303">
    <property type="match status" value="1"/>
</dbReference>
<gene>
    <name evidence="2" type="ORF">LVIROSA_LOCUS25621</name>
</gene>
<evidence type="ECO:0000313" key="2">
    <source>
        <dbReference type="EMBL" id="CAH1439428.1"/>
    </source>
</evidence>
<keyword evidence="3" id="KW-1185">Reference proteome</keyword>
<name>A0AAU9NNT9_9ASTR</name>
<feature type="domain" description="Retrotransposon Copia-like N-terminal" evidence="1">
    <location>
        <begin position="50"/>
        <end position="91"/>
    </location>
</feature>
<dbReference type="Proteomes" id="UP001157418">
    <property type="component" value="Unassembled WGS sequence"/>
</dbReference>
<dbReference type="AlphaFoldDB" id="A0AAU9NNT9"/>
<evidence type="ECO:0000259" key="1">
    <source>
        <dbReference type="Pfam" id="PF14244"/>
    </source>
</evidence>
<comment type="caution">
    <text evidence="2">The sequence shown here is derived from an EMBL/GenBank/DDBJ whole genome shotgun (WGS) entry which is preliminary data.</text>
</comment>
<accession>A0AAU9NNT9</accession>
<protein>
    <recommendedName>
        <fullName evidence="1">Retrotransposon Copia-like N-terminal domain-containing protein</fullName>
    </recommendedName>
</protein>
<evidence type="ECO:0000313" key="3">
    <source>
        <dbReference type="Proteomes" id="UP001157418"/>
    </source>
</evidence>
<organism evidence="2 3">
    <name type="scientific">Lactuca virosa</name>
    <dbReference type="NCBI Taxonomy" id="75947"/>
    <lineage>
        <taxon>Eukaryota</taxon>
        <taxon>Viridiplantae</taxon>
        <taxon>Streptophyta</taxon>
        <taxon>Embryophyta</taxon>
        <taxon>Tracheophyta</taxon>
        <taxon>Spermatophyta</taxon>
        <taxon>Magnoliopsida</taxon>
        <taxon>eudicotyledons</taxon>
        <taxon>Gunneridae</taxon>
        <taxon>Pentapetalae</taxon>
        <taxon>asterids</taxon>
        <taxon>campanulids</taxon>
        <taxon>Asterales</taxon>
        <taxon>Asteraceae</taxon>
        <taxon>Cichorioideae</taxon>
        <taxon>Cichorieae</taxon>
        <taxon>Lactucinae</taxon>
        <taxon>Lactuca</taxon>
    </lineage>
</organism>
<reference evidence="2 3" key="1">
    <citation type="submission" date="2022-01" db="EMBL/GenBank/DDBJ databases">
        <authorList>
            <person name="Xiong W."/>
            <person name="Schranz E."/>
        </authorList>
    </citation>
    <scope>NUCLEOTIDE SEQUENCE [LARGE SCALE GENOMIC DNA]</scope>
</reference>
<dbReference type="Pfam" id="PF14244">
    <property type="entry name" value="Retrotran_gag_3"/>
    <property type="match status" value="1"/>
</dbReference>
<dbReference type="InterPro" id="IPR029472">
    <property type="entry name" value="Copia-like_N"/>
</dbReference>
<dbReference type="Gene3D" id="1.25.40.20">
    <property type="entry name" value="Ankyrin repeat-containing domain"/>
    <property type="match status" value="1"/>
</dbReference>
<proteinExistence type="predicted"/>
<dbReference type="InterPro" id="IPR036770">
    <property type="entry name" value="Ankyrin_rpt-contain_sf"/>
</dbReference>
<sequence>MGLINTSGGGKGWNPILPSCILKNKFFLASFFSLVESEMSQEYPYPSHVHAASFVSVKLSSKTNYSMWEEQMMCLLESHDMLGFIDGTIKKEKYRGWNRSDKLVKGWIFGSLSEDVMATVLGLDTANNVWEKLRTTYSIYASPNTTRNIDKTDHLPLCRAIMRGDWEEAGEIFNRDKDALTVKLNVEGHSALHIAIDACKHIQFVENLLKEINPESLLALVTCHKENALHRAAMVDNVKAAKMLVEKNPYLLFSLDNMNNMPIHRAIIGSHETTFQYMLDACMRHITLSQEDGYHNPFEGRHGVRLLTNVINAGLLDVAYDLIKKYPVMATKKVGPYIPLLSIARKGDLYFSGTRYNFYQKFVYANLPTGNNDLSGTNKIQDIENQNTYNGNFETNGWKTYFYYGVYFY</sequence>